<dbReference type="EMBL" id="JAAXPI010000011">
    <property type="protein sequence ID" value="NKZ04342.1"/>
    <property type="molecule type" value="Genomic_DNA"/>
</dbReference>
<accession>A0A846YZW9</accession>
<protein>
    <submittedName>
        <fullName evidence="1">Uncharacterized protein</fullName>
    </submittedName>
</protein>
<dbReference type="AlphaFoldDB" id="A0A846YZW9"/>
<organism evidence="1 2">
    <name type="scientific">Actinomadura latina</name>
    <dbReference type="NCBI Taxonomy" id="163603"/>
    <lineage>
        <taxon>Bacteria</taxon>
        <taxon>Bacillati</taxon>
        <taxon>Actinomycetota</taxon>
        <taxon>Actinomycetes</taxon>
        <taxon>Streptosporangiales</taxon>
        <taxon>Thermomonosporaceae</taxon>
        <taxon>Actinomadura</taxon>
    </lineage>
</organism>
<evidence type="ECO:0000313" key="2">
    <source>
        <dbReference type="Proteomes" id="UP000579250"/>
    </source>
</evidence>
<evidence type="ECO:0000313" key="1">
    <source>
        <dbReference type="EMBL" id="NKZ04342.1"/>
    </source>
</evidence>
<dbReference type="Proteomes" id="UP000579250">
    <property type="component" value="Unassembled WGS sequence"/>
</dbReference>
<gene>
    <name evidence="1" type="ORF">HGB48_11325</name>
</gene>
<comment type="caution">
    <text evidence="1">The sequence shown here is derived from an EMBL/GenBank/DDBJ whole genome shotgun (WGS) entry which is preliminary data.</text>
</comment>
<reference evidence="1 2" key="1">
    <citation type="submission" date="2020-04" db="EMBL/GenBank/DDBJ databases">
        <title>MicrobeNet Type strains.</title>
        <authorList>
            <person name="Nicholson A.C."/>
        </authorList>
    </citation>
    <scope>NUCLEOTIDE SEQUENCE [LARGE SCALE GENOMIC DNA]</scope>
    <source>
        <strain evidence="1 2">ATCC BAA-277</strain>
    </source>
</reference>
<sequence length="114" mass="12827">MTRSTWVFDKGNSIAKLAITVNGEIDARHVDVRDFDMEHIEEGEEIALIVTDISAMSLSVSLVRRVLENAGYPRKLTLFVSDPNRYISMLEKTSDWNSISEQISAGVILIQPFL</sequence>
<keyword evidence="2" id="KW-1185">Reference proteome</keyword>
<dbReference type="RefSeq" id="WP_157438265.1">
    <property type="nucleotide sequence ID" value="NZ_JAAXPI010000011.1"/>
</dbReference>
<proteinExistence type="predicted"/>
<name>A0A846YZW9_9ACTN</name>